<gene>
    <name evidence="1" type="ORF">GWI33_001832</name>
</gene>
<name>A0A834MLM0_RHYFE</name>
<dbReference type="Proteomes" id="UP000625711">
    <property type="component" value="Unassembled WGS sequence"/>
</dbReference>
<organism evidence="1 2">
    <name type="scientific">Rhynchophorus ferrugineus</name>
    <name type="common">Red palm weevil</name>
    <name type="synonym">Curculio ferrugineus</name>
    <dbReference type="NCBI Taxonomy" id="354439"/>
    <lineage>
        <taxon>Eukaryota</taxon>
        <taxon>Metazoa</taxon>
        <taxon>Ecdysozoa</taxon>
        <taxon>Arthropoda</taxon>
        <taxon>Hexapoda</taxon>
        <taxon>Insecta</taxon>
        <taxon>Pterygota</taxon>
        <taxon>Neoptera</taxon>
        <taxon>Endopterygota</taxon>
        <taxon>Coleoptera</taxon>
        <taxon>Polyphaga</taxon>
        <taxon>Cucujiformia</taxon>
        <taxon>Curculionidae</taxon>
        <taxon>Dryophthorinae</taxon>
        <taxon>Rhynchophorus</taxon>
    </lineage>
</organism>
<accession>A0A834MLM0</accession>
<evidence type="ECO:0000313" key="2">
    <source>
        <dbReference type="Proteomes" id="UP000625711"/>
    </source>
</evidence>
<dbReference type="EMBL" id="JAACXV010000152">
    <property type="protein sequence ID" value="KAF7282884.1"/>
    <property type="molecule type" value="Genomic_DNA"/>
</dbReference>
<evidence type="ECO:0000313" key="1">
    <source>
        <dbReference type="EMBL" id="KAF7282884.1"/>
    </source>
</evidence>
<comment type="caution">
    <text evidence="1">The sequence shown here is derived from an EMBL/GenBank/DDBJ whole genome shotgun (WGS) entry which is preliminary data.</text>
</comment>
<dbReference type="AlphaFoldDB" id="A0A834MLM0"/>
<protein>
    <submittedName>
        <fullName evidence="1">Uncharacterized protein</fullName>
    </submittedName>
</protein>
<sequence length="105" mass="11089">MYVARNPFRALQTSLLRAAACQVSFVFPDVGINPLRVSLERAFVAIVFPNVCTTASTILAPEFAPLIGTASIVRPGFVNGVNRIHCSSASVGVANEIVPLLTSMG</sequence>
<keyword evidence="2" id="KW-1185">Reference proteome</keyword>
<proteinExistence type="predicted"/>
<reference evidence="1" key="1">
    <citation type="submission" date="2020-08" db="EMBL/GenBank/DDBJ databases">
        <title>Genome sequencing and assembly of the red palm weevil Rhynchophorus ferrugineus.</title>
        <authorList>
            <person name="Dias G.B."/>
            <person name="Bergman C.M."/>
            <person name="Manee M."/>
        </authorList>
    </citation>
    <scope>NUCLEOTIDE SEQUENCE</scope>
    <source>
        <strain evidence="1">AA-2017</strain>
        <tissue evidence="1">Whole larva</tissue>
    </source>
</reference>